<feature type="signal peptide" evidence="9">
    <location>
        <begin position="1"/>
        <end position="18"/>
    </location>
</feature>
<dbReference type="STRING" id="985895.E5AEG2"/>
<feature type="domain" description="Alpha-L-arabinofuranosidase C-terminal" evidence="10">
    <location>
        <begin position="459"/>
        <end position="659"/>
    </location>
</feature>
<evidence type="ECO:0000256" key="4">
    <source>
        <dbReference type="ARBA" id="ARBA00012670"/>
    </source>
</evidence>
<proteinExistence type="inferred from homology"/>
<keyword evidence="5 9" id="KW-0732">Signal</keyword>
<gene>
    <name evidence="11" type="ORF">LEMA_P003880.1</name>
</gene>
<dbReference type="HOGENOM" id="CLU_010060_1_1_1"/>
<comment type="catalytic activity">
    <reaction evidence="1">
        <text>Hydrolysis of terminal non-reducing alpha-L-arabinofuranoside residues in alpha-L-arabinosides.</text>
        <dbReference type="EC" id="3.2.1.55"/>
    </reaction>
</comment>
<dbReference type="PANTHER" id="PTHR31776:SF0">
    <property type="entry name" value="ALPHA-L-ARABINOFURANOSIDASE 1"/>
    <property type="match status" value="1"/>
</dbReference>
<reference evidence="12" key="1">
    <citation type="journal article" date="2011" name="Nat. Commun.">
        <title>Effector diversification within compartments of the Leptosphaeria maculans genome affected by Repeat-Induced Point mutations.</title>
        <authorList>
            <person name="Rouxel T."/>
            <person name="Grandaubert J."/>
            <person name="Hane J.K."/>
            <person name="Hoede C."/>
            <person name="van de Wouw A.P."/>
            <person name="Couloux A."/>
            <person name="Dominguez V."/>
            <person name="Anthouard V."/>
            <person name="Bally P."/>
            <person name="Bourras S."/>
            <person name="Cozijnsen A.J."/>
            <person name="Ciuffetti L.M."/>
            <person name="Degrave A."/>
            <person name="Dilmaghani A."/>
            <person name="Duret L."/>
            <person name="Fudal I."/>
            <person name="Goodwin S.B."/>
            <person name="Gout L."/>
            <person name="Glaser N."/>
            <person name="Linglin J."/>
            <person name="Kema G.H.J."/>
            <person name="Lapalu N."/>
            <person name="Lawrence C.B."/>
            <person name="May K."/>
            <person name="Meyer M."/>
            <person name="Ollivier B."/>
            <person name="Poulain J."/>
            <person name="Schoch C.L."/>
            <person name="Simon A."/>
            <person name="Spatafora J.W."/>
            <person name="Stachowiak A."/>
            <person name="Turgeon B.G."/>
            <person name="Tyler B.M."/>
            <person name="Vincent D."/>
            <person name="Weissenbach J."/>
            <person name="Amselem J."/>
            <person name="Quesneville H."/>
            <person name="Oliver R.P."/>
            <person name="Wincker P."/>
            <person name="Balesdent M.-H."/>
            <person name="Howlett B.J."/>
        </authorList>
    </citation>
    <scope>NUCLEOTIDE SEQUENCE [LARGE SCALE GENOMIC DNA]</scope>
    <source>
        <strain evidence="12">JN3 / isolate v23.1.3 / race Av1-4-5-6-7-8</strain>
    </source>
</reference>
<feature type="chain" id="PRO_5003194983" description="non-reducing end alpha-L-arabinofuranosidase" evidence="9">
    <location>
        <begin position="19"/>
        <end position="810"/>
    </location>
</feature>
<dbReference type="InterPro" id="IPR055235">
    <property type="entry name" value="ASD1_cat"/>
</dbReference>
<dbReference type="UniPathway" id="UPA00667"/>
<dbReference type="InterPro" id="IPR017853">
    <property type="entry name" value="GH"/>
</dbReference>
<evidence type="ECO:0000256" key="5">
    <source>
        <dbReference type="ARBA" id="ARBA00022729"/>
    </source>
</evidence>
<dbReference type="EC" id="3.2.1.55" evidence="4"/>
<dbReference type="Pfam" id="PF22848">
    <property type="entry name" value="ASD1_dom"/>
    <property type="match status" value="1"/>
</dbReference>
<dbReference type="VEuPathDB" id="FungiDB:LEMA_P003880.1"/>
<dbReference type="GO" id="GO:0046373">
    <property type="term" value="P:L-arabinose metabolic process"/>
    <property type="evidence" value="ECO:0007669"/>
    <property type="project" value="InterPro"/>
</dbReference>
<dbReference type="OrthoDB" id="406864at2759"/>
<dbReference type="GO" id="GO:0031222">
    <property type="term" value="P:arabinan catabolic process"/>
    <property type="evidence" value="ECO:0007669"/>
    <property type="project" value="UniProtKB-UniPathway"/>
</dbReference>
<dbReference type="Proteomes" id="UP000002668">
    <property type="component" value="Genome"/>
</dbReference>
<evidence type="ECO:0000259" key="10">
    <source>
        <dbReference type="SMART" id="SM00813"/>
    </source>
</evidence>
<comment type="similarity">
    <text evidence="3">Belongs to the glycosyl hydrolase 51 family.</text>
</comment>
<organism evidence="11 12">
    <name type="scientific">Leptosphaeria maculans (strain JN3 / isolate v23.1.3 / race Av1-4-5-6-7-8)</name>
    <name type="common">Blackleg fungus</name>
    <name type="synonym">Phoma lingam</name>
    <dbReference type="NCBI Taxonomy" id="985895"/>
    <lineage>
        <taxon>Eukaryota</taxon>
        <taxon>Fungi</taxon>
        <taxon>Dikarya</taxon>
        <taxon>Ascomycota</taxon>
        <taxon>Pezizomycotina</taxon>
        <taxon>Dothideomycetes</taxon>
        <taxon>Pleosporomycetidae</taxon>
        <taxon>Pleosporales</taxon>
        <taxon>Pleosporineae</taxon>
        <taxon>Leptosphaeriaceae</taxon>
        <taxon>Plenodomus</taxon>
        <taxon>Plenodomus lingam/Leptosphaeria maculans species complex</taxon>
    </lineage>
</organism>
<sequence>MGFFKQAIIAACASSALAVNVVVQSTGGNLTGKYGHPYGYGFLHEDINNSGDGGIYAELIQNRAFQSSPRFNVSTKHYFPINNADLSIQMLDEPLSEALPASMRVAAANSTGKVGFKNDGYWGMDVRQQKYTGSFWVKGAYNGSFTASLESNLTSDVFGSVEVPSKSVANEWTEHTFELVPEKDAPNSNNTFSITFDPKSAPSAGLDFNLISLFPPTYKNRKNGLRVDIAEALADMNPHFLRFPGGNMLEGLTNDTYWDWKDTLGPLKDRPGFQGVWGYQQTHGLGIMEYLEWAEDMNLQIVLGVWAGLALDGGVTPQEDLQPFIDDALAEIEFVAGPADSTWGARRAALGHPEPFELNYVEVGNEDWLAGFPGGWDSYKEYRFPLFYEAIRAAYPNITVISSGATSDPAPEGETTGPNLKEGIKLPADALGDYHPYREPDELVQEFNRFDNDVGHIIGEVAATHVNGATPPRWNGPLYKYPWWIGAVGEAVSLIGYERNSDRIPGTFYAPVLKNNNRFQWPITLIQFDADPKRTTKAVTWYCWSLFAHHPITHTLPTSSNSSYGPVYWGAGLDERRNNAMVWKGAAYNTTDGAPVPVSVHFQGVTPGTKANLTVLTNADGDPYMYNDPFTGINIVNTTISMLEAGASGAFEFSLPQLSVAVLDTDVSGAQQSRLNNESESPPIWSQGEQSTCELALAAPLPPRRTHDAADKSITESKPPRNLHSTFTPTMPPFPSEPETNVSSTTPRQFHPASPSNRYKPRVSSHPRTAFANTSPPPIRLHPNSPAHPCMHSATSSCSNPCVVDAIDFV</sequence>
<dbReference type="CAZy" id="GH51">
    <property type="family name" value="Glycoside Hydrolase Family 51"/>
</dbReference>
<evidence type="ECO:0000313" key="12">
    <source>
        <dbReference type="Proteomes" id="UP000002668"/>
    </source>
</evidence>
<evidence type="ECO:0000256" key="7">
    <source>
        <dbReference type="ARBA" id="ARBA00023180"/>
    </source>
</evidence>
<dbReference type="InterPro" id="IPR051563">
    <property type="entry name" value="Glycosyl_Hydrolase_51"/>
</dbReference>
<evidence type="ECO:0000256" key="1">
    <source>
        <dbReference type="ARBA" id="ARBA00001462"/>
    </source>
</evidence>
<dbReference type="Pfam" id="PF06964">
    <property type="entry name" value="Alpha-L-AF_C"/>
    <property type="match status" value="1"/>
</dbReference>
<keyword evidence="7" id="KW-0325">Glycoprotein</keyword>
<accession>E5AEG2</accession>
<evidence type="ECO:0000256" key="9">
    <source>
        <dbReference type="SAM" id="SignalP"/>
    </source>
</evidence>
<dbReference type="EMBL" id="FP929139">
    <property type="protein sequence ID" value="CBY01601.1"/>
    <property type="molecule type" value="Genomic_DNA"/>
</dbReference>
<name>E5AEG2_LEPMJ</name>
<dbReference type="PANTHER" id="PTHR31776">
    <property type="entry name" value="ALPHA-L-ARABINOFURANOSIDASE 1"/>
    <property type="match status" value="1"/>
</dbReference>
<keyword evidence="6" id="KW-0378">Hydrolase</keyword>
<dbReference type="SMART" id="SM00813">
    <property type="entry name" value="Alpha-L-AF_C"/>
    <property type="match status" value="1"/>
</dbReference>
<evidence type="ECO:0000256" key="3">
    <source>
        <dbReference type="ARBA" id="ARBA00007186"/>
    </source>
</evidence>
<protein>
    <recommendedName>
        <fullName evidence="4">non-reducing end alpha-L-arabinofuranosidase</fullName>
        <ecNumber evidence="4">3.2.1.55</ecNumber>
    </recommendedName>
</protein>
<dbReference type="AlphaFoldDB" id="E5AEG2"/>
<dbReference type="OMA" id="NEGYWGM"/>
<evidence type="ECO:0000256" key="8">
    <source>
        <dbReference type="SAM" id="MobiDB-lite"/>
    </source>
</evidence>
<dbReference type="GeneID" id="13290754"/>
<dbReference type="Gene3D" id="3.20.20.80">
    <property type="entry name" value="Glycosidases"/>
    <property type="match status" value="1"/>
</dbReference>
<feature type="compositionally biased region" description="Basic and acidic residues" evidence="8">
    <location>
        <begin position="705"/>
        <end position="719"/>
    </location>
</feature>
<dbReference type="eggNOG" id="ENOG502QQEX">
    <property type="taxonomic scope" value="Eukaryota"/>
</dbReference>
<evidence type="ECO:0000256" key="6">
    <source>
        <dbReference type="ARBA" id="ARBA00022801"/>
    </source>
</evidence>
<dbReference type="Gene3D" id="2.60.120.260">
    <property type="entry name" value="Galactose-binding domain-like"/>
    <property type="match status" value="1"/>
</dbReference>
<evidence type="ECO:0000313" key="11">
    <source>
        <dbReference type="EMBL" id="CBY01601.1"/>
    </source>
</evidence>
<dbReference type="InterPro" id="IPR010720">
    <property type="entry name" value="Alpha-L-AF_C"/>
</dbReference>
<dbReference type="FunFam" id="3.20.20.80:FF:000322">
    <property type="entry name" value="Probable alpha-L-arabinofuranosidase A"/>
    <property type="match status" value="1"/>
</dbReference>
<dbReference type="SUPFAM" id="SSF51445">
    <property type="entry name" value="(Trans)glycosidases"/>
    <property type="match status" value="1"/>
</dbReference>
<keyword evidence="12" id="KW-1185">Reference proteome</keyword>
<dbReference type="GO" id="GO:0046556">
    <property type="term" value="F:alpha-L-arabinofuranosidase activity"/>
    <property type="evidence" value="ECO:0007669"/>
    <property type="project" value="UniProtKB-EC"/>
</dbReference>
<evidence type="ECO:0000256" key="2">
    <source>
        <dbReference type="ARBA" id="ARBA00004834"/>
    </source>
</evidence>
<feature type="region of interest" description="Disordered" evidence="8">
    <location>
        <begin position="704"/>
        <end position="778"/>
    </location>
</feature>
<dbReference type="InParanoid" id="E5AEG2"/>
<comment type="pathway">
    <text evidence="2">Glycan metabolism; L-arabinan degradation.</text>
</comment>